<dbReference type="Gene3D" id="1.10.20.10">
    <property type="entry name" value="Histone, subunit A"/>
    <property type="match status" value="1"/>
</dbReference>
<dbReference type="InterPro" id="IPR009072">
    <property type="entry name" value="Histone-fold"/>
</dbReference>
<accession>A0A5N5GS55</accession>
<organism evidence="3 4">
    <name type="scientific">Pyrus ussuriensis x Pyrus communis</name>
    <dbReference type="NCBI Taxonomy" id="2448454"/>
    <lineage>
        <taxon>Eukaryota</taxon>
        <taxon>Viridiplantae</taxon>
        <taxon>Streptophyta</taxon>
        <taxon>Embryophyta</taxon>
        <taxon>Tracheophyta</taxon>
        <taxon>Spermatophyta</taxon>
        <taxon>Magnoliopsida</taxon>
        <taxon>eudicotyledons</taxon>
        <taxon>Gunneridae</taxon>
        <taxon>Pentapetalae</taxon>
        <taxon>rosids</taxon>
        <taxon>fabids</taxon>
        <taxon>Rosales</taxon>
        <taxon>Rosaceae</taxon>
        <taxon>Amygdaloideae</taxon>
        <taxon>Maleae</taxon>
        <taxon>Pyrus</taxon>
    </lineage>
</organism>
<comment type="caution">
    <text evidence="3">The sequence shown here is derived from an EMBL/GenBank/DDBJ whole genome shotgun (WGS) entry which is preliminary data.</text>
</comment>
<sequence length="83" mass="9553">MEAMKATKGVDRKRGGERRKLVSKLVKTGLQFLIGRIACFLEKGRYAQRTSTGIPIYLTVYLMSFVIDVNLDDTFYRRYLVAD</sequence>
<gene>
    <name evidence="3" type="ORF">D8674_013997</name>
    <name evidence="2" type="ORF">D8674_042616</name>
</gene>
<dbReference type="GO" id="GO:0046982">
    <property type="term" value="F:protein heterodimerization activity"/>
    <property type="evidence" value="ECO:0007669"/>
    <property type="project" value="InterPro"/>
</dbReference>
<feature type="transmembrane region" description="Helical" evidence="1">
    <location>
        <begin position="53"/>
        <end position="71"/>
    </location>
</feature>
<dbReference type="GO" id="GO:0000786">
    <property type="term" value="C:nucleosome"/>
    <property type="evidence" value="ECO:0007669"/>
    <property type="project" value="InterPro"/>
</dbReference>
<dbReference type="PRINTS" id="PR00620">
    <property type="entry name" value="HISTONEH2A"/>
</dbReference>
<evidence type="ECO:0000256" key="1">
    <source>
        <dbReference type="SAM" id="Phobius"/>
    </source>
</evidence>
<dbReference type="EMBL" id="SMOL01000516">
    <property type="protein sequence ID" value="KAB2609771.1"/>
    <property type="molecule type" value="Genomic_DNA"/>
</dbReference>
<reference evidence="3 4" key="1">
    <citation type="submission" date="2019-09" db="EMBL/GenBank/DDBJ databases">
        <authorList>
            <person name="Ou C."/>
        </authorList>
    </citation>
    <scope>NUCLEOTIDE SEQUENCE [LARGE SCALE GENOMIC DNA]</scope>
    <source>
        <strain evidence="3">S2</strain>
        <tissue evidence="3">Leaf</tissue>
    </source>
</reference>
<keyword evidence="1" id="KW-0812">Transmembrane</keyword>
<dbReference type="InterPro" id="IPR002119">
    <property type="entry name" value="Histone_H2A"/>
</dbReference>
<evidence type="ECO:0000313" key="4">
    <source>
        <dbReference type="Proteomes" id="UP000327157"/>
    </source>
</evidence>
<reference evidence="3 4" key="3">
    <citation type="submission" date="2019-11" db="EMBL/GenBank/DDBJ databases">
        <title>A de novo genome assembly of a pear dwarfing rootstock.</title>
        <authorList>
            <person name="Wang F."/>
            <person name="Wang J."/>
            <person name="Li S."/>
            <person name="Zhang Y."/>
            <person name="Fang M."/>
            <person name="Ma L."/>
            <person name="Zhao Y."/>
            <person name="Jiang S."/>
        </authorList>
    </citation>
    <scope>NUCLEOTIDE SEQUENCE [LARGE SCALE GENOMIC DNA]</scope>
    <source>
        <strain evidence="3">S2</strain>
        <tissue evidence="3">Leaf</tissue>
    </source>
</reference>
<evidence type="ECO:0000313" key="3">
    <source>
        <dbReference type="EMBL" id="KAB2618128.1"/>
    </source>
</evidence>
<evidence type="ECO:0000313" key="2">
    <source>
        <dbReference type="EMBL" id="KAB2609771.1"/>
    </source>
</evidence>
<proteinExistence type="predicted"/>
<keyword evidence="1" id="KW-1133">Transmembrane helix</keyword>
<dbReference type="SUPFAM" id="SSF47113">
    <property type="entry name" value="Histone-fold"/>
    <property type="match status" value="1"/>
</dbReference>
<reference evidence="4" key="2">
    <citation type="submission" date="2019-10" db="EMBL/GenBank/DDBJ databases">
        <title>A de novo genome assembly of a pear dwarfing rootstock.</title>
        <authorList>
            <person name="Wang F."/>
            <person name="Wang J."/>
            <person name="Li S."/>
            <person name="Zhang Y."/>
            <person name="Fang M."/>
            <person name="Ma L."/>
            <person name="Zhao Y."/>
            <person name="Jiang S."/>
        </authorList>
    </citation>
    <scope>NUCLEOTIDE SEQUENCE [LARGE SCALE GENOMIC DNA]</scope>
    <source>
        <strain evidence="2">S2</strain>
        <tissue evidence="2">Leaf</tissue>
    </source>
</reference>
<keyword evidence="4" id="KW-1185">Reference proteome</keyword>
<dbReference type="GO" id="GO:0030527">
    <property type="term" value="F:structural constituent of chromatin"/>
    <property type="evidence" value="ECO:0007669"/>
    <property type="project" value="InterPro"/>
</dbReference>
<dbReference type="Proteomes" id="UP000327157">
    <property type="component" value="Chromosome 15"/>
</dbReference>
<protein>
    <submittedName>
        <fullName evidence="3">Histone H2A.1-like</fullName>
    </submittedName>
</protein>
<dbReference type="AlphaFoldDB" id="A0A5N5GS55"/>
<dbReference type="GO" id="GO:0003677">
    <property type="term" value="F:DNA binding"/>
    <property type="evidence" value="ECO:0007669"/>
    <property type="project" value="InterPro"/>
</dbReference>
<dbReference type="OrthoDB" id="9421954at2759"/>
<name>A0A5N5GS55_9ROSA</name>
<dbReference type="EMBL" id="SMOL01000401">
    <property type="protein sequence ID" value="KAB2618128.1"/>
    <property type="molecule type" value="Genomic_DNA"/>
</dbReference>
<keyword evidence="1" id="KW-0472">Membrane</keyword>